<evidence type="ECO:0000313" key="2">
    <source>
        <dbReference type="EMBL" id="MDC9623633.1"/>
    </source>
</evidence>
<dbReference type="InterPro" id="IPR002654">
    <property type="entry name" value="Glyco_trans_25"/>
</dbReference>
<comment type="caution">
    <text evidence="2">The sequence shown here is derived from an EMBL/GenBank/DDBJ whole genome shotgun (WGS) entry which is preliminary data.</text>
</comment>
<dbReference type="Proteomes" id="UP001214757">
    <property type="component" value="Unassembled WGS sequence"/>
</dbReference>
<evidence type="ECO:0000259" key="1">
    <source>
        <dbReference type="Pfam" id="PF01755"/>
    </source>
</evidence>
<dbReference type="Pfam" id="PF01755">
    <property type="entry name" value="Glyco_transf_25"/>
    <property type="match status" value="1"/>
</dbReference>
<feature type="domain" description="Glycosyl transferase family 25" evidence="1">
    <location>
        <begin position="2"/>
        <end position="174"/>
    </location>
</feature>
<protein>
    <submittedName>
        <fullName evidence="2">Glycosyltransferase family 25 protein</fullName>
    </submittedName>
</protein>
<gene>
    <name evidence="2" type="ORF">PSI22_18810</name>
</gene>
<dbReference type="RefSeq" id="WP_273581066.1">
    <property type="nucleotide sequence ID" value="NZ_JAQRFO010000059.1"/>
</dbReference>
<organism evidence="2 3">
    <name type="scientific">Xenorhabdus aichiensis</name>
    <dbReference type="NCBI Taxonomy" id="3025874"/>
    <lineage>
        <taxon>Bacteria</taxon>
        <taxon>Pseudomonadati</taxon>
        <taxon>Pseudomonadota</taxon>
        <taxon>Gammaproteobacteria</taxon>
        <taxon>Enterobacterales</taxon>
        <taxon>Morganellaceae</taxon>
        <taxon>Xenorhabdus</taxon>
    </lineage>
</organism>
<name>A0ABT5M7F8_9GAMM</name>
<keyword evidence="3" id="KW-1185">Reference proteome</keyword>
<accession>A0ABT5M7F8</accession>
<evidence type="ECO:0000313" key="3">
    <source>
        <dbReference type="Proteomes" id="UP001214757"/>
    </source>
</evidence>
<dbReference type="CDD" id="cd06532">
    <property type="entry name" value="Glyco_transf_25"/>
    <property type="match status" value="1"/>
</dbReference>
<sequence length="245" mass="28066">MKTFVINLEKDVERKKSIQKQLQKINLDAEFITAVYGKELTDKQLNEVCPDFDKIALTLGEVGCSMSHLKTYKKMIDSNIPVALILEDDIIIDDTLIPVLSALENPLLALSSSPCVFLLNKTNEYFESFKKPLMGEHHIVNVIDSFYTFGYVLNLAAAKKLAQYLQPVRFVADDWKLFQEQGIIKLKGVIPPVINVSPSFESSIGDRVIELSELDKENRKRSLITQIKLTLWRVFIRHWLKRVKV</sequence>
<reference evidence="2 3" key="1">
    <citation type="submission" date="2023-02" db="EMBL/GenBank/DDBJ databases">
        <title>Entomopathogenic bacteria.</title>
        <authorList>
            <person name="Machado R.A."/>
        </authorList>
    </citation>
    <scope>NUCLEOTIDE SEQUENCE [LARGE SCALE GENOMIC DNA]</scope>
    <source>
        <strain evidence="2 3">XENO-7</strain>
    </source>
</reference>
<dbReference type="EMBL" id="JAQRFO010000059">
    <property type="protein sequence ID" value="MDC9623633.1"/>
    <property type="molecule type" value="Genomic_DNA"/>
</dbReference>
<proteinExistence type="predicted"/>